<dbReference type="SUPFAM" id="SSF53335">
    <property type="entry name" value="S-adenosyl-L-methionine-dependent methyltransferases"/>
    <property type="match status" value="1"/>
</dbReference>
<dbReference type="PANTHER" id="PTHR11006">
    <property type="entry name" value="PROTEIN ARGININE N-METHYLTRANSFERASE"/>
    <property type="match status" value="1"/>
</dbReference>
<keyword evidence="2" id="KW-0808">Transferase</keyword>
<organism evidence="5 6">
    <name type="scientific">Microlunatus capsulatus</name>
    <dbReference type="NCBI Taxonomy" id="99117"/>
    <lineage>
        <taxon>Bacteria</taxon>
        <taxon>Bacillati</taxon>
        <taxon>Actinomycetota</taxon>
        <taxon>Actinomycetes</taxon>
        <taxon>Propionibacteriales</taxon>
        <taxon>Propionibacteriaceae</taxon>
        <taxon>Microlunatus</taxon>
    </lineage>
</organism>
<evidence type="ECO:0000256" key="1">
    <source>
        <dbReference type="ARBA" id="ARBA00022603"/>
    </source>
</evidence>
<keyword evidence="1 5" id="KW-0489">Methyltransferase</keyword>
<comment type="caution">
    <text evidence="5">The sequence shown here is derived from an EMBL/GenBank/DDBJ whole genome shotgun (WGS) entry which is preliminary data.</text>
</comment>
<evidence type="ECO:0000256" key="2">
    <source>
        <dbReference type="ARBA" id="ARBA00022679"/>
    </source>
</evidence>
<name>A0ABS4Z4V7_9ACTN</name>
<dbReference type="InterPro" id="IPR020598">
    <property type="entry name" value="rRNA_Ade_methylase_Trfase_N"/>
</dbReference>
<accession>A0ABS4Z4V7</accession>
<feature type="domain" description="Ribosomal RNA adenine methylase transferase N-terminal" evidence="4">
    <location>
        <begin position="26"/>
        <end position="159"/>
    </location>
</feature>
<dbReference type="InterPro" id="IPR029063">
    <property type="entry name" value="SAM-dependent_MTases_sf"/>
</dbReference>
<reference evidence="5 6" key="1">
    <citation type="submission" date="2021-03" db="EMBL/GenBank/DDBJ databases">
        <title>Sequencing the genomes of 1000 actinobacteria strains.</title>
        <authorList>
            <person name="Klenk H.-P."/>
        </authorList>
    </citation>
    <scope>NUCLEOTIDE SEQUENCE [LARGE SCALE GENOMIC DNA]</scope>
    <source>
        <strain evidence="5 6">DSM 12936</strain>
    </source>
</reference>
<sequence>MSDEHGFWSSTDFPYTCLRDRRRTATLAEVVAATVRPGDVVLDAGAGTGILALYAARAGAARVHAVETDPVLCRHLRSTVERNGYADVIEVVEDDVHTFAAPTVDVALVELVETALVDEALVSAYNALLALGTVGAATRCLPSGYTTSAQPVVTDDRYDGFEIVALRHDWPFYADQPDVWGTWAWAPAGPVTPVWTGVFTGEPVEPRVDVVVAVDDPNPRVNGLRLTGEMVMPDGRVCGEFASLNGPKVLPLPPRPAGAAAVRLGYTMAGGLAGLDLAWV</sequence>
<evidence type="ECO:0000313" key="5">
    <source>
        <dbReference type="EMBL" id="MBP2416079.1"/>
    </source>
</evidence>
<gene>
    <name evidence="5" type="ORF">JOF54_001001</name>
</gene>
<dbReference type="Gene3D" id="3.40.50.150">
    <property type="entry name" value="Vaccinia Virus protein VP39"/>
    <property type="match status" value="1"/>
</dbReference>
<dbReference type="RefSeq" id="WP_210053551.1">
    <property type="nucleotide sequence ID" value="NZ_BAAAMH010000006.1"/>
</dbReference>
<dbReference type="Pfam" id="PF06325">
    <property type="entry name" value="PrmA"/>
    <property type="match status" value="1"/>
</dbReference>
<dbReference type="EMBL" id="JAGIOB010000001">
    <property type="protein sequence ID" value="MBP2416079.1"/>
    <property type="molecule type" value="Genomic_DNA"/>
</dbReference>
<dbReference type="SMART" id="SM00650">
    <property type="entry name" value="rADc"/>
    <property type="match status" value="1"/>
</dbReference>
<evidence type="ECO:0000313" key="6">
    <source>
        <dbReference type="Proteomes" id="UP000758168"/>
    </source>
</evidence>
<protein>
    <submittedName>
        <fullName evidence="5">RNA methylase</fullName>
    </submittedName>
</protein>
<dbReference type="GO" id="GO:0008168">
    <property type="term" value="F:methyltransferase activity"/>
    <property type="evidence" value="ECO:0007669"/>
    <property type="project" value="UniProtKB-KW"/>
</dbReference>
<dbReference type="InterPro" id="IPR025799">
    <property type="entry name" value="Arg_MeTrfase"/>
</dbReference>
<dbReference type="PANTHER" id="PTHR11006:SF53">
    <property type="entry name" value="PROTEIN ARGININE N-METHYLTRANSFERASE 3"/>
    <property type="match status" value="1"/>
</dbReference>
<keyword evidence="6" id="KW-1185">Reference proteome</keyword>
<evidence type="ECO:0000259" key="4">
    <source>
        <dbReference type="SMART" id="SM00650"/>
    </source>
</evidence>
<evidence type="ECO:0000256" key="3">
    <source>
        <dbReference type="ARBA" id="ARBA00022691"/>
    </source>
</evidence>
<dbReference type="Proteomes" id="UP000758168">
    <property type="component" value="Unassembled WGS sequence"/>
</dbReference>
<dbReference type="GO" id="GO:0032259">
    <property type="term" value="P:methylation"/>
    <property type="evidence" value="ECO:0007669"/>
    <property type="project" value="UniProtKB-KW"/>
</dbReference>
<keyword evidence="3" id="KW-0949">S-adenosyl-L-methionine</keyword>
<proteinExistence type="predicted"/>